<dbReference type="OMA" id="GGPMFDQ"/>
<dbReference type="RefSeq" id="XP_014256386.1">
    <property type="nucleotide sequence ID" value="XM_014400900.2"/>
</dbReference>
<dbReference type="PANTHER" id="PTHR21004">
    <property type="entry name" value="SERINE PROTEASE-RELATED"/>
    <property type="match status" value="1"/>
</dbReference>
<comment type="similarity">
    <text evidence="1">Belongs to the peptidase S1B family.</text>
</comment>
<accession>A0A8I6S5W7</accession>
<dbReference type="EnsemblMetazoa" id="XM_014400898.2">
    <property type="protein sequence ID" value="XP_014256384.1"/>
    <property type="gene ID" value="LOC106670484"/>
</dbReference>
<dbReference type="Gene3D" id="2.40.10.10">
    <property type="entry name" value="Trypsin-like serine proteases"/>
    <property type="match status" value="2"/>
</dbReference>
<dbReference type="InterPro" id="IPR009003">
    <property type="entry name" value="Peptidase_S1_PA"/>
</dbReference>
<dbReference type="EC" id="3.4.21.-" evidence="1"/>
<comment type="function">
    <text evidence="1">Peroxisomal protease that mediates both the removal of the leader peptide from proteins containing a PTS2 target sequence and processes several PTS1-containing proteins. Catalyzes the processing of PTS1-proteins involved in the peroxisomal beta-oxidation of fatty acids.</text>
</comment>
<keyword evidence="1" id="KW-0378">Hydrolase</keyword>
<keyword evidence="1" id="KW-0576">Peroxisome</keyword>
<keyword evidence="1" id="KW-0720">Serine protease</keyword>
<dbReference type="OrthoDB" id="17845at2759"/>
<keyword evidence="3" id="KW-1185">Reference proteome</keyword>
<dbReference type="SUPFAM" id="SSF50494">
    <property type="entry name" value="Trypsin-like serine proteases"/>
    <property type="match status" value="1"/>
</dbReference>
<protein>
    <recommendedName>
        <fullName evidence="1">Peroxisomal leader peptide-processing protease</fullName>
        <ecNumber evidence="1">3.4.21.-</ecNumber>
    </recommendedName>
</protein>
<dbReference type="InterPro" id="IPR039245">
    <property type="entry name" value="TYSND1/DEG15"/>
</dbReference>
<dbReference type="Pfam" id="PF13365">
    <property type="entry name" value="Trypsin_2"/>
    <property type="match status" value="1"/>
</dbReference>
<dbReference type="KEGG" id="clec:106670484"/>
<dbReference type="GO" id="GO:0031998">
    <property type="term" value="P:regulation of fatty acid beta-oxidation"/>
    <property type="evidence" value="ECO:0007669"/>
    <property type="project" value="TreeGrafter"/>
</dbReference>
<evidence type="ECO:0000313" key="3">
    <source>
        <dbReference type="Proteomes" id="UP000494040"/>
    </source>
</evidence>
<evidence type="ECO:0000256" key="1">
    <source>
        <dbReference type="PIRNR" id="PIRNR037989"/>
    </source>
</evidence>
<dbReference type="Proteomes" id="UP000494040">
    <property type="component" value="Unassembled WGS sequence"/>
</dbReference>
<dbReference type="PANTHER" id="PTHR21004:SF0">
    <property type="entry name" value="PEROXISOMAL LEADER PEPTIDE-PROCESSING PROTEASE"/>
    <property type="match status" value="1"/>
</dbReference>
<reference evidence="2" key="1">
    <citation type="submission" date="2022-01" db="UniProtKB">
        <authorList>
            <consortium name="EnsemblMetazoa"/>
        </authorList>
    </citation>
    <scope>IDENTIFICATION</scope>
</reference>
<keyword evidence="1" id="KW-0645">Protease</keyword>
<dbReference type="EnsemblMetazoa" id="XM_014400897.2">
    <property type="protein sequence ID" value="XP_014256383.1"/>
    <property type="gene ID" value="LOC106670484"/>
</dbReference>
<dbReference type="EnsemblMetazoa" id="XM_014400900.2">
    <property type="protein sequence ID" value="XP_014256386.1"/>
    <property type="gene ID" value="LOC106670484"/>
</dbReference>
<organism evidence="2 3">
    <name type="scientific">Cimex lectularius</name>
    <name type="common">Bed bug</name>
    <name type="synonym">Acanthia lectularia</name>
    <dbReference type="NCBI Taxonomy" id="79782"/>
    <lineage>
        <taxon>Eukaryota</taxon>
        <taxon>Metazoa</taxon>
        <taxon>Ecdysozoa</taxon>
        <taxon>Arthropoda</taxon>
        <taxon>Hexapoda</taxon>
        <taxon>Insecta</taxon>
        <taxon>Pterygota</taxon>
        <taxon>Neoptera</taxon>
        <taxon>Paraneoptera</taxon>
        <taxon>Hemiptera</taxon>
        <taxon>Heteroptera</taxon>
        <taxon>Panheteroptera</taxon>
        <taxon>Cimicomorpha</taxon>
        <taxon>Cimicidae</taxon>
        <taxon>Cimex</taxon>
    </lineage>
</organism>
<comment type="PTM">
    <text evidence="1">The full-lengh TYSND1 is the active the proteolytic processing of PTS1- and PTS2-proteins and in self-cleavage, and intermolecular self-cleavage of TYSND1 down-regulates its protease activity.</text>
</comment>
<dbReference type="RefSeq" id="XP_014256384.1">
    <property type="nucleotide sequence ID" value="XM_014400898.2"/>
</dbReference>
<dbReference type="GeneID" id="106670484"/>
<dbReference type="GO" id="GO:0005777">
    <property type="term" value="C:peroxisome"/>
    <property type="evidence" value="ECO:0007669"/>
    <property type="project" value="UniProtKB-SubCell"/>
</dbReference>
<dbReference type="RefSeq" id="XP_014256383.1">
    <property type="nucleotide sequence ID" value="XM_014400897.2"/>
</dbReference>
<dbReference type="AlphaFoldDB" id="A0A8I6S5W7"/>
<name>A0A8I6S5W7_CIMLE</name>
<dbReference type="GO" id="GO:0004252">
    <property type="term" value="F:serine-type endopeptidase activity"/>
    <property type="evidence" value="ECO:0007669"/>
    <property type="project" value="InterPro"/>
</dbReference>
<dbReference type="InterPro" id="IPR043504">
    <property type="entry name" value="Peptidase_S1_PA_chymotrypsin"/>
</dbReference>
<dbReference type="GO" id="GO:0016485">
    <property type="term" value="P:protein processing"/>
    <property type="evidence" value="ECO:0007669"/>
    <property type="project" value="InterPro"/>
</dbReference>
<evidence type="ECO:0000313" key="2">
    <source>
        <dbReference type="EnsemblMetazoa" id="XP_014256383.1"/>
    </source>
</evidence>
<sequence>MLGLSAVRVSLKTNNDFKVYWSGVQIADWVFTTAIPLFTNVNEEQMAHLKDIGNKFETCECLKKFNISIIAQEFNNNSSKLKKYTIKGKIKNIWKIYDVEEALKGLLKDPSISLSSANNEACHVSLLDGCYFLIIKLGTLNLLTLDDAVLLLYGASVPTDLIEQGLPITIVSTPFGIKNLFNSWSSGIISNVLDEKNKKVLLTDIRLAPSCEGSPICRVQMSQVKDIVGLVLTPLIIDNNEYSGYSLGVPTVELVNSLCKTIFPYMSFLWLDKELDRLSGKQIEWQTVLTNTGFVESVVVVSDQTSWATGVIVDQGLIITSAHIVNYGNLSNSIVVTTHDSKNFIGDVVFSTSSDNEIDFAVLSFNPTKNSYKKIELASTPPKLGENVLAIGFSILLSPKPNISVGIISNVGKLLTSSCTVQSGMSGGALIRSDGSLLGIIQCNLKADNLYPNINFSVPVTFFGPSLVSYLESRDASCFYKGIEERGKSLPKILGSKL</sequence>
<comment type="subcellular location">
    <subcellularLocation>
        <location evidence="1">Peroxisome</location>
    </subcellularLocation>
</comment>
<proteinExistence type="inferred from homology"/>